<dbReference type="RefSeq" id="WP_109799693.1">
    <property type="nucleotide sequence ID" value="NZ_QGKS01000053.1"/>
</dbReference>
<dbReference type="Proteomes" id="UP000246050">
    <property type="component" value="Unassembled WGS sequence"/>
</dbReference>
<name>A0A317DWK0_9ACTN</name>
<proteinExistence type="predicted"/>
<evidence type="ECO:0000313" key="2">
    <source>
        <dbReference type="Proteomes" id="UP000246050"/>
    </source>
</evidence>
<evidence type="ECO:0000313" key="1">
    <source>
        <dbReference type="EMBL" id="PWR17323.1"/>
    </source>
</evidence>
<gene>
    <name evidence="1" type="ORF">DKT69_00815</name>
</gene>
<organism evidence="1 2">
    <name type="scientific">Micromonospora sicca</name>
    <dbReference type="NCBI Taxonomy" id="2202420"/>
    <lineage>
        <taxon>Bacteria</taxon>
        <taxon>Bacillati</taxon>
        <taxon>Actinomycetota</taxon>
        <taxon>Actinomycetes</taxon>
        <taxon>Micromonosporales</taxon>
        <taxon>Micromonosporaceae</taxon>
        <taxon>Micromonospora</taxon>
    </lineage>
</organism>
<dbReference type="OrthoDB" id="3787242at2"/>
<comment type="caution">
    <text evidence="1">The sequence shown here is derived from an EMBL/GenBank/DDBJ whole genome shotgun (WGS) entry which is preliminary data.</text>
</comment>
<sequence length="140" mass="15446">MEGSAEWARSDAWVLAAIMVLGRDEGSSLTEVVAAGDAINHAILLENEIEQAVRRLLGVGLISTSQRRFFLTDSGRTMAAKRRGGMIGQVDHLLTTLRRLPVREQEWHLEPGELRKAVDGWHRRATAIAKGGRRRRPAGG</sequence>
<dbReference type="EMBL" id="QGKS01000053">
    <property type="protein sequence ID" value="PWR17323.1"/>
    <property type="molecule type" value="Genomic_DNA"/>
</dbReference>
<dbReference type="AlphaFoldDB" id="A0A317DWK0"/>
<protein>
    <submittedName>
        <fullName evidence="1">Uncharacterized protein</fullName>
    </submittedName>
</protein>
<accession>A0A317DWK0</accession>
<reference evidence="1 2" key="1">
    <citation type="submission" date="2018-05" db="EMBL/GenBank/DDBJ databases">
        <title>Micromonosporas from Atacama Desert.</title>
        <authorList>
            <person name="Carro L."/>
            <person name="Golinska P."/>
            <person name="Klenk H.-P."/>
            <person name="Goodfellow M."/>
        </authorList>
    </citation>
    <scope>NUCLEOTIDE SEQUENCE [LARGE SCALE GENOMIC DNA]</scope>
    <source>
        <strain evidence="1 2">4G51</strain>
    </source>
</reference>